<dbReference type="Gramene" id="AET6Gv20770600.12">
    <property type="protein sequence ID" value="AET6Gv20770600.12"/>
    <property type="gene ID" value="AET6Gv20770600"/>
</dbReference>
<reference evidence="1" key="4">
    <citation type="submission" date="2019-03" db="UniProtKB">
        <authorList>
            <consortium name="EnsemblPlants"/>
        </authorList>
    </citation>
    <scope>IDENTIFICATION</scope>
</reference>
<proteinExistence type="predicted"/>
<reference evidence="1" key="5">
    <citation type="journal article" date="2021" name="G3 (Bethesda)">
        <title>Aegilops tauschii genome assembly Aet v5.0 features greater sequence contiguity and improved annotation.</title>
        <authorList>
            <person name="Wang L."/>
            <person name="Zhu T."/>
            <person name="Rodriguez J.C."/>
            <person name="Deal K.R."/>
            <person name="Dubcovsky J."/>
            <person name="McGuire P.E."/>
            <person name="Lux T."/>
            <person name="Spannagl M."/>
            <person name="Mayer K.F.X."/>
            <person name="Baldrich P."/>
            <person name="Meyers B.C."/>
            <person name="Huo N."/>
            <person name="Gu Y.Q."/>
            <person name="Zhou H."/>
            <person name="Devos K.M."/>
            <person name="Bennetzen J.L."/>
            <person name="Unver T."/>
            <person name="Budak H."/>
            <person name="Gulick P.J."/>
            <person name="Galiba G."/>
            <person name="Kalapos B."/>
            <person name="Nelson D.R."/>
            <person name="Li P."/>
            <person name="You F.M."/>
            <person name="Luo M.C."/>
            <person name="Dvorak J."/>
        </authorList>
    </citation>
    <scope>NUCLEOTIDE SEQUENCE [LARGE SCALE GENOMIC DNA]</scope>
    <source>
        <strain evidence="1">cv. AL8/78</strain>
    </source>
</reference>
<keyword evidence="2" id="KW-1185">Reference proteome</keyword>
<reference evidence="1" key="3">
    <citation type="journal article" date="2017" name="Nature">
        <title>Genome sequence of the progenitor of the wheat D genome Aegilops tauschii.</title>
        <authorList>
            <person name="Luo M.C."/>
            <person name="Gu Y.Q."/>
            <person name="Puiu D."/>
            <person name="Wang H."/>
            <person name="Twardziok S.O."/>
            <person name="Deal K.R."/>
            <person name="Huo N."/>
            <person name="Zhu T."/>
            <person name="Wang L."/>
            <person name="Wang Y."/>
            <person name="McGuire P.E."/>
            <person name="Liu S."/>
            <person name="Long H."/>
            <person name="Ramasamy R.K."/>
            <person name="Rodriguez J.C."/>
            <person name="Van S.L."/>
            <person name="Yuan L."/>
            <person name="Wang Z."/>
            <person name="Xia Z."/>
            <person name="Xiao L."/>
            <person name="Anderson O.D."/>
            <person name="Ouyang S."/>
            <person name="Liang Y."/>
            <person name="Zimin A.V."/>
            <person name="Pertea G."/>
            <person name="Qi P."/>
            <person name="Bennetzen J.L."/>
            <person name="Dai X."/>
            <person name="Dawson M.W."/>
            <person name="Muller H.G."/>
            <person name="Kugler K."/>
            <person name="Rivarola-Duarte L."/>
            <person name="Spannagl M."/>
            <person name="Mayer K.F.X."/>
            <person name="Lu F.H."/>
            <person name="Bevan M.W."/>
            <person name="Leroy P."/>
            <person name="Li P."/>
            <person name="You F.M."/>
            <person name="Sun Q."/>
            <person name="Liu Z."/>
            <person name="Lyons E."/>
            <person name="Wicker T."/>
            <person name="Salzberg S.L."/>
            <person name="Devos K.M."/>
            <person name="Dvorak J."/>
        </authorList>
    </citation>
    <scope>NUCLEOTIDE SEQUENCE [LARGE SCALE GENOMIC DNA]</scope>
    <source>
        <strain evidence="1">cv. AL8/78</strain>
    </source>
</reference>
<reference evidence="2" key="2">
    <citation type="journal article" date="2017" name="Nat. Plants">
        <title>The Aegilops tauschii genome reveals multiple impacts of transposons.</title>
        <authorList>
            <person name="Zhao G."/>
            <person name="Zou C."/>
            <person name="Li K."/>
            <person name="Wang K."/>
            <person name="Li T."/>
            <person name="Gao L."/>
            <person name="Zhang X."/>
            <person name="Wang H."/>
            <person name="Yang Z."/>
            <person name="Liu X."/>
            <person name="Jiang W."/>
            <person name="Mao L."/>
            <person name="Kong X."/>
            <person name="Jiao Y."/>
            <person name="Jia J."/>
        </authorList>
    </citation>
    <scope>NUCLEOTIDE SEQUENCE [LARGE SCALE GENOMIC DNA]</scope>
    <source>
        <strain evidence="2">cv. AL8/78</strain>
    </source>
</reference>
<protein>
    <submittedName>
        <fullName evidence="1">Uncharacterized protein</fullName>
    </submittedName>
</protein>
<dbReference type="AlphaFoldDB" id="A0A453PLE6"/>
<accession>A0A453PLE6</accession>
<reference evidence="2" key="1">
    <citation type="journal article" date="2014" name="Science">
        <title>Ancient hybridizations among the ancestral genomes of bread wheat.</title>
        <authorList>
            <consortium name="International Wheat Genome Sequencing Consortium,"/>
            <person name="Marcussen T."/>
            <person name="Sandve S.R."/>
            <person name="Heier L."/>
            <person name="Spannagl M."/>
            <person name="Pfeifer M."/>
            <person name="Jakobsen K.S."/>
            <person name="Wulff B.B."/>
            <person name="Steuernagel B."/>
            <person name="Mayer K.F."/>
            <person name="Olsen O.A."/>
        </authorList>
    </citation>
    <scope>NUCLEOTIDE SEQUENCE [LARGE SCALE GENOMIC DNA]</scope>
    <source>
        <strain evidence="2">cv. AL8/78</strain>
    </source>
</reference>
<evidence type="ECO:0000313" key="1">
    <source>
        <dbReference type="EnsemblPlants" id="AET6Gv20770600.12"/>
    </source>
</evidence>
<name>A0A453PLE6_AEGTS</name>
<sequence length="69" mass="8002">KAWEFMVLFLIKDVGGLETSVDDRLVHFLMAVFDPPSSYVGYLHPDMQLSGTPSVRNYLSQKWMYLDVF</sequence>
<organism evidence="1 2">
    <name type="scientific">Aegilops tauschii subsp. strangulata</name>
    <name type="common">Goatgrass</name>
    <dbReference type="NCBI Taxonomy" id="200361"/>
    <lineage>
        <taxon>Eukaryota</taxon>
        <taxon>Viridiplantae</taxon>
        <taxon>Streptophyta</taxon>
        <taxon>Embryophyta</taxon>
        <taxon>Tracheophyta</taxon>
        <taxon>Spermatophyta</taxon>
        <taxon>Magnoliopsida</taxon>
        <taxon>Liliopsida</taxon>
        <taxon>Poales</taxon>
        <taxon>Poaceae</taxon>
        <taxon>BOP clade</taxon>
        <taxon>Pooideae</taxon>
        <taxon>Triticodae</taxon>
        <taxon>Triticeae</taxon>
        <taxon>Triticinae</taxon>
        <taxon>Aegilops</taxon>
    </lineage>
</organism>
<evidence type="ECO:0000313" key="2">
    <source>
        <dbReference type="Proteomes" id="UP000015105"/>
    </source>
</evidence>
<dbReference type="Proteomes" id="UP000015105">
    <property type="component" value="Chromosome 6D"/>
</dbReference>
<dbReference type="EnsemblPlants" id="AET6Gv20770600.12">
    <property type="protein sequence ID" value="AET6Gv20770600.12"/>
    <property type="gene ID" value="AET6Gv20770600"/>
</dbReference>